<feature type="region of interest" description="Disordered" evidence="1">
    <location>
        <begin position="295"/>
        <end position="326"/>
    </location>
</feature>
<reference evidence="2 3" key="1">
    <citation type="submission" date="2015-07" db="EMBL/GenBank/DDBJ databases">
        <title>The genome of the fungus Escovopsis weberi, a specialized disease agent of ant agriculture.</title>
        <authorList>
            <person name="de Man T.J."/>
            <person name="Stajich J.E."/>
            <person name="Kubicek C.P."/>
            <person name="Chenthamara K."/>
            <person name="Atanasova L."/>
            <person name="Druzhinina I.S."/>
            <person name="Birnbaum S."/>
            <person name="Barribeau S.M."/>
            <person name="Teiling C."/>
            <person name="Suen G."/>
            <person name="Currie C."/>
            <person name="Gerardo N.M."/>
        </authorList>
    </citation>
    <scope>NUCLEOTIDE SEQUENCE [LARGE SCALE GENOMIC DNA]</scope>
</reference>
<dbReference type="OrthoDB" id="4160836at2759"/>
<dbReference type="Proteomes" id="UP000053831">
    <property type="component" value="Unassembled WGS sequence"/>
</dbReference>
<proteinExistence type="predicted"/>
<comment type="caution">
    <text evidence="2">The sequence shown here is derived from an EMBL/GenBank/DDBJ whole genome shotgun (WGS) entry which is preliminary data.</text>
</comment>
<dbReference type="EMBL" id="LGSR01000019">
    <property type="protein sequence ID" value="KOS20003.1"/>
    <property type="molecule type" value="Genomic_DNA"/>
</dbReference>
<keyword evidence="3" id="KW-1185">Reference proteome</keyword>
<organism evidence="2 3">
    <name type="scientific">Escovopsis weberi</name>
    <dbReference type="NCBI Taxonomy" id="150374"/>
    <lineage>
        <taxon>Eukaryota</taxon>
        <taxon>Fungi</taxon>
        <taxon>Dikarya</taxon>
        <taxon>Ascomycota</taxon>
        <taxon>Pezizomycotina</taxon>
        <taxon>Sordariomycetes</taxon>
        <taxon>Hypocreomycetidae</taxon>
        <taxon>Hypocreales</taxon>
        <taxon>Hypocreaceae</taxon>
        <taxon>Escovopsis</taxon>
    </lineage>
</organism>
<accession>A0A0N0RTJ2</accession>
<evidence type="ECO:0000256" key="1">
    <source>
        <dbReference type="SAM" id="MobiDB-lite"/>
    </source>
</evidence>
<gene>
    <name evidence="2" type="ORF">ESCO_005622</name>
</gene>
<dbReference type="AlphaFoldDB" id="A0A0N0RTJ2"/>
<feature type="region of interest" description="Disordered" evidence="1">
    <location>
        <begin position="1"/>
        <end position="53"/>
    </location>
</feature>
<name>A0A0N0RTJ2_ESCWE</name>
<dbReference type="STRING" id="150374.A0A0N0RTJ2"/>
<evidence type="ECO:0000313" key="2">
    <source>
        <dbReference type="EMBL" id="KOS20003.1"/>
    </source>
</evidence>
<feature type="compositionally biased region" description="Basic and acidic residues" evidence="1">
    <location>
        <begin position="22"/>
        <end position="53"/>
    </location>
</feature>
<sequence>MDRSGLKAELSLHSVAPQTGPAKDDAPPFPLDERSHPARQVPAHDVDAEKRKERDALRAEVARLRRDLQVVNKENEHIRLMQSSGRVISSQDEDAVLDVIQRHMVDAENPAPPPASQQLAKAALSSAGLGLLPFTRPTPLVVAPEEQDFADIKSHRPVPMTAEEELPYLQLFSPFAVTSTIAVLPQLPNQPLRQRRTMTFRPKDGLGLFTARVELVIDALDLSILELKVPALEPAARAELAPFADKICQGDCNRSMQRNVGILSWAMGEWYRVSLRRARLWSQLENELAAKGGVLQATTEMRKRKKRRRRDEESDGEEDAPAAVSMKPATLRHLLGQQFFDLSIPPREASDPSSSLRLEWKIEFDWTGEAKSRVAFLVGVPGKSKTMAALLAGDRVDSTD</sequence>
<protein>
    <submittedName>
        <fullName evidence="2">Uncharacterized protein</fullName>
    </submittedName>
</protein>
<evidence type="ECO:0000313" key="3">
    <source>
        <dbReference type="Proteomes" id="UP000053831"/>
    </source>
</evidence>